<evidence type="ECO:0000256" key="1">
    <source>
        <dbReference type="SAM" id="MobiDB-lite"/>
    </source>
</evidence>
<name>A0ABN6N5D3_9BACT</name>
<protein>
    <recommendedName>
        <fullName evidence="2">CD-NTase-associated protein 12/Pycsar effector protein TIR domain-containing protein</fullName>
    </recommendedName>
</protein>
<evidence type="ECO:0000259" key="2">
    <source>
        <dbReference type="Pfam" id="PF10137"/>
    </source>
</evidence>
<dbReference type="RefSeq" id="WP_248345558.1">
    <property type="nucleotide sequence ID" value="NZ_AP025592.1"/>
</dbReference>
<feature type="domain" description="CD-NTase-associated protein 12/Pycsar effector protein TIR" evidence="2">
    <location>
        <begin position="148"/>
        <end position="265"/>
    </location>
</feature>
<proteinExistence type="predicted"/>
<reference evidence="4" key="1">
    <citation type="journal article" date="2022" name="Int. J. Syst. Evol. Microbiol.">
        <title>Anaeromyxobacter oryzae sp. nov., Anaeromyxobacter diazotrophicus sp. nov. and Anaeromyxobacter paludicola sp. nov., isolated from paddy soils.</title>
        <authorList>
            <person name="Itoh H."/>
            <person name="Xu Z."/>
            <person name="Mise K."/>
            <person name="Masuda Y."/>
            <person name="Ushijima N."/>
            <person name="Hayakawa C."/>
            <person name="Shiratori Y."/>
            <person name="Senoo K."/>
        </authorList>
    </citation>
    <scope>NUCLEOTIDE SEQUENCE [LARGE SCALE GENOMIC DNA]</scope>
    <source>
        <strain evidence="4">Red630</strain>
    </source>
</reference>
<sequence>MAKKSNSRPAEPERPPELTVTRGEAAAKLGDRITKGRALSQNFSLQSEPDAEGWHEYNKLLLTQLFTNASVSEEYLYAGRSPVLFLSRGESPRERQNRLGQLVADRTNWILSLSGRLELYKEPPRSPSSSTGSASTGREVRQIPRTAFVVHGHDLGAREATARLLEQLEVKPIVLHEQANQGRTILEKFETHADAGFAVVLLTPDDVGAPEDAPGDELRPRARQNVILELGFFWGKLGRERVCVLYKPEVEVPSDLGGLVYVPFDDGGAWRYKLAEEIDAAGIAIDFNRLRRS</sequence>
<keyword evidence="4" id="KW-1185">Reference proteome</keyword>
<evidence type="ECO:0000313" key="3">
    <source>
        <dbReference type="EMBL" id="BDG08379.1"/>
    </source>
</evidence>
<organism evidence="3 4">
    <name type="scientific">Anaeromyxobacter paludicola</name>
    <dbReference type="NCBI Taxonomy" id="2918171"/>
    <lineage>
        <taxon>Bacteria</taxon>
        <taxon>Pseudomonadati</taxon>
        <taxon>Myxococcota</taxon>
        <taxon>Myxococcia</taxon>
        <taxon>Myxococcales</taxon>
        <taxon>Cystobacterineae</taxon>
        <taxon>Anaeromyxobacteraceae</taxon>
        <taxon>Anaeromyxobacter</taxon>
    </lineage>
</organism>
<accession>A0ABN6N5D3</accession>
<dbReference type="Pfam" id="PF10137">
    <property type="entry name" value="CAP12-PCTIR_TIR"/>
    <property type="match status" value="1"/>
</dbReference>
<dbReference type="InterPro" id="IPR019302">
    <property type="entry name" value="CAP12/PCTIR_TIR_dom"/>
</dbReference>
<dbReference type="Proteomes" id="UP001162734">
    <property type="component" value="Chromosome"/>
</dbReference>
<gene>
    <name evidence="3" type="ORF">AMPC_14920</name>
</gene>
<feature type="region of interest" description="Disordered" evidence="1">
    <location>
        <begin position="1"/>
        <end position="24"/>
    </location>
</feature>
<dbReference type="EMBL" id="AP025592">
    <property type="protein sequence ID" value="BDG08379.1"/>
    <property type="molecule type" value="Genomic_DNA"/>
</dbReference>
<evidence type="ECO:0000313" key="4">
    <source>
        <dbReference type="Proteomes" id="UP001162734"/>
    </source>
</evidence>